<evidence type="ECO:0000313" key="2">
    <source>
        <dbReference type="Proteomes" id="UP001221757"/>
    </source>
</evidence>
<name>A0AAD7CZD3_MYCRO</name>
<dbReference type="AlphaFoldDB" id="A0AAD7CZD3"/>
<sequence>MLKTHALAPEPDMPVFTYWYSETDHPPTPFPMPPTHNAHFAQEMAEMHWDLRQGTRIMTPEPRWVWSQWQEDTESPLSPTSSYRHLKAHGRYAAPLLPGVASSNAEKHSAIPYKDCAAPAPRLILMGLNVHGQTVWNTHMSQPQSHMYRPCPECLFFECPNATGKCACPYATVYEIPDRYGTKDLAIRTILEEMSECGMGLDRLAPMAIEDPSESAVTA</sequence>
<proteinExistence type="predicted"/>
<dbReference type="Proteomes" id="UP001221757">
    <property type="component" value="Unassembled WGS sequence"/>
</dbReference>
<dbReference type="EMBL" id="JARKIE010000177">
    <property type="protein sequence ID" value="KAJ7671047.1"/>
    <property type="molecule type" value="Genomic_DNA"/>
</dbReference>
<accession>A0AAD7CZD3</accession>
<evidence type="ECO:0000313" key="1">
    <source>
        <dbReference type="EMBL" id="KAJ7671047.1"/>
    </source>
</evidence>
<protein>
    <submittedName>
        <fullName evidence="1">Uncharacterized protein</fullName>
    </submittedName>
</protein>
<reference evidence="1" key="1">
    <citation type="submission" date="2023-03" db="EMBL/GenBank/DDBJ databases">
        <title>Massive genome expansion in bonnet fungi (Mycena s.s.) driven by repeated elements and novel gene families across ecological guilds.</title>
        <authorList>
            <consortium name="Lawrence Berkeley National Laboratory"/>
            <person name="Harder C.B."/>
            <person name="Miyauchi S."/>
            <person name="Viragh M."/>
            <person name="Kuo A."/>
            <person name="Thoen E."/>
            <person name="Andreopoulos B."/>
            <person name="Lu D."/>
            <person name="Skrede I."/>
            <person name="Drula E."/>
            <person name="Henrissat B."/>
            <person name="Morin E."/>
            <person name="Kohler A."/>
            <person name="Barry K."/>
            <person name="LaButti K."/>
            <person name="Morin E."/>
            <person name="Salamov A."/>
            <person name="Lipzen A."/>
            <person name="Mereny Z."/>
            <person name="Hegedus B."/>
            <person name="Baldrian P."/>
            <person name="Stursova M."/>
            <person name="Weitz H."/>
            <person name="Taylor A."/>
            <person name="Grigoriev I.V."/>
            <person name="Nagy L.G."/>
            <person name="Martin F."/>
            <person name="Kauserud H."/>
        </authorList>
    </citation>
    <scope>NUCLEOTIDE SEQUENCE</scope>
    <source>
        <strain evidence="1">CBHHK067</strain>
    </source>
</reference>
<keyword evidence="2" id="KW-1185">Reference proteome</keyword>
<comment type="caution">
    <text evidence="1">The sequence shown here is derived from an EMBL/GenBank/DDBJ whole genome shotgun (WGS) entry which is preliminary data.</text>
</comment>
<organism evidence="1 2">
    <name type="scientific">Mycena rosella</name>
    <name type="common">Pink bonnet</name>
    <name type="synonym">Agaricus rosellus</name>
    <dbReference type="NCBI Taxonomy" id="1033263"/>
    <lineage>
        <taxon>Eukaryota</taxon>
        <taxon>Fungi</taxon>
        <taxon>Dikarya</taxon>
        <taxon>Basidiomycota</taxon>
        <taxon>Agaricomycotina</taxon>
        <taxon>Agaricomycetes</taxon>
        <taxon>Agaricomycetidae</taxon>
        <taxon>Agaricales</taxon>
        <taxon>Marasmiineae</taxon>
        <taxon>Mycenaceae</taxon>
        <taxon>Mycena</taxon>
    </lineage>
</organism>
<gene>
    <name evidence="1" type="ORF">B0H17DRAFT_1141687</name>
</gene>